<feature type="chain" id="PRO_5016270376" evidence="1">
    <location>
        <begin position="27"/>
        <end position="83"/>
    </location>
</feature>
<dbReference type="EMBL" id="QGGL01000018">
    <property type="protein sequence ID" value="PWK07025.1"/>
    <property type="molecule type" value="Genomic_DNA"/>
</dbReference>
<dbReference type="AlphaFoldDB" id="A0A316D6H6"/>
<dbReference type="RefSeq" id="WP_109690761.1">
    <property type="nucleotide sequence ID" value="NZ_QGGL01000018.1"/>
</dbReference>
<reference evidence="2 3" key="1">
    <citation type="submission" date="2018-05" db="EMBL/GenBank/DDBJ databases">
        <title>Genomic Encyclopedia of Type Strains, Phase IV (KMG-IV): sequencing the most valuable type-strain genomes for metagenomic binning, comparative biology and taxonomic classification.</title>
        <authorList>
            <person name="Goeker M."/>
        </authorList>
    </citation>
    <scope>NUCLEOTIDE SEQUENCE [LARGE SCALE GENOMIC DNA]</scope>
    <source>
        <strain evidence="2 3">DSM 18773</strain>
    </source>
</reference>
<accession>A0A316D6H6</accession>
<gene>
    <name evidence="2" type="ORF">C7459_11898</name>
</gene>
<evidence type="ECO:0000256" key="1">
    <source>
        <dbReference type="SAM" id="SignalP"/>
    </source>
</evidence>
<proteinExistence type="predicted"/>
<feature type="signal peptide" evidence="1">
    <location>
        <begin position="1"/>
        <end position="26"/>
    </location>
</feature>
<organism evidence="2 3">
    <name type="scientific">Tumebacillus permanentifrigoris</name>
    <dbReference type="NCBI Taxonomy" id="378543"/>
    <lineage>
        <taxon>Bacteria</taxon>
        <taxon>Bacillati</taxon>
        <taxon>Bacillota</taxon>
        <taxon>Bacilli</taxon>
        <taxon>Bacillales</taxon>
        <taxon>Alicyclobacillaceae</taxon>
        <taxon>Tumebacillus</taxon>
    </lineage>
</organism>
<evidence type="ECO:0000313" key="2">
    <source>
        <dbReference type="EMBL" id="PWK07025.1"/>
    </source>
</evidence>
<keyword evidence="1" id="KW-0732">Signal</keyword>
<name>A0A316D6H6_9BACL</name>
<keyword evidence="3" id="KW-1185">Reference proteome</keyword>
<evidence type="ECO:0000313" key="3">
    <source>
        <dbReference type="Proteomes" id="UP000245634"/>
    </source>
</evidence>
<dbReference type="OrthoDB" id="9941037at2"/>
<sequence length="83" mass="9024">MKKFALTLMAALTVFGSSAYVTPAHATTDPILIPDTGDGSVMVVYFDHYPPSTYIDDNGFYGFLINVRQVSGGLYEGTYVGNY</sequence>
<dbReference type="Proteomes" id="UP000245634">
    <property type="component" value="Unassembled WGS sequence"/>
</dbReference>
<protein>
    <submittedName>
        <fullName evidence="2">Uncharacterized protein</fullName>
    </submittedName>
</protein>
<comment type="caution">
    <text evidence="2">The sequence shown here is derived from an EMBL/GenBank/DDBJ whole genome shotgun (WGS) entry which is preliminary data.</text>
</comment>